<dbReference type="OrthoDB" id="10548560at2759"/>
<evidence type="ECO:0000256" key="1">
    <source>
        <dbReference type="SAM" id="MobiDB-lite"/>
    </source>
</evidence>
<dbReference type="EMBL" id="BRYA01000040">
    <property type="protein sequence ID" value="GMI34330.1"/>
    <property type="molecule type" value="Genomic_DNA"/>
</dbReference>
<gene>
    <name evidence="2" type="ORF">TrCOL_g13858</name>
</gene>
<sequence length="609" mass="66155">MSNTSSSSTEDTSPDSTMYLASQSINSPESSMNISSKSQSLTYPISFSQIHPIINHFQTLLPSLSSSTPQSWLTLHFISGLIRLTSFTSDSLKAHTPFDSIITSVRKQIDHLILTPSSSPNSDIRYVTGLVSLYVELILKPGFRCNTDRGRFELTRAFRVFLKVREMENVLRGASKTEDKIGLDTSAYTLLVNRALSSSPDTVKSWVVTSCLDVTFLGSLGWWYVDLVLILMSGSRGLDVSPVIHGLSSTLASLSSAISSPVKWTVAGVVIASLATLGRRTKELLGWYANGVLGDAAYDGNGGIDGGRVEEFCRCFKVCAARGEAGGETVKLLGERMREIGRGGLRVGRGGRGGLLKVMGECMAMGVAEGFKEEGYRAVEGWGVREEGGGKAGWEIKAALAKEYGGSMKAMEGGRRDMMDFEKAVYNYNIIKGARRGVRSNVKVTVERRGEWTERQEKRGREEEKEWERKRTRIMERRGRELENGPVEDAVGGAVDSANDGGDAIKKFSNDAAIDTTTTDANLISSSETTTTVAPSIATANLPNPPPPNCDPPYATIDIAPEPTQPPPSAMHDKHPAEEDDGDEEIPDIEEDDDEIPDIFGGEADEDDL</sequence>
<dbReference type="AlphaFoldDB" id="A0A9W7L6Z1"/>
<reference evidence="3" key="1">
    <citation type="journal article" date="2023" name="Commun. Biol.">
        <title>Genome analysis of Parmales, the sister group of diatoms, reveals the evolutionary specialization of diatoms from phago-mixotrophs to photoautotrophs.</title>
        <authorList>
            <person name="Ban H."/>
            <person name="Sato S."/>
            <person name="Yoshikawa S."/>
            <person name="Yamada K."/>
            <person name="Nakamura Y."/>
            <person name="Ichinomiya M."/>
            <person name="Sato N."/>
            <person name="Blanc-Mathieu R."/>
            <person name="Endo H."/>
            <person name="Kuwata A."/>
            <person name="Ogata H."/>
        </authorList>
    </citation>
    <scope>NUCLEOTIDE SEQUENCE [LARGE SCALE GENOMIC DNA]</scope>
</reference>
<name>A0A9W7L6Z1_9STRA</name>
<proteinExistence type="predicted"/>
<evidence type="ECO:0000313" key="2">
    <source>
        <dbReference type="EMBL" id="GMI34330.1"/>
    </source>
</evidence>
<keyword evidence="3" id="KW-1185">Reference proteome</keyword>
<feature type="region of interest" description="Disordered" evidence="1">
    <location>
        <begin position="537"/>
        <end position="609"/>
    </location>
</feature>
<feature type="compositionally biased region" description="Acidic residues" evidence="1">
    <location>
        <begin position="578"/>
        <end position="609"/>
    </location>
</feature>
<accession>A0A9W7L6Z1</accession>
<comment type="caution">
    <text evidence="2">The sequence shown here is derived from an EMBL/GenBank/DDBJ whole genome shotgun (WGS) entry which is preliminary data.</text>
</comment>
<organism evidence="2 3">
    <name type="scientific">Triparma columacea</name>
    <dbReference type="NCBI Taxonomy" id="722753"/>
    <lineage>
        <taxon>Eukaryota</taxon>
        <taxon>Sar</taxon>
        <taxon>Stramenopiles</taxon>
        <taxon>Ochrophyta</taxon>
        <taxon>Bolidophyceae</taxon>
        <taxon>Parmales</taxon>
        <taxon>Triparmaceae</taxon>
        <taxon>Triparma</taxon>
    </lineage>
</organism>
<evidence type="ECO:0000313" key="3">
    <source>
        <dbReference type="Proteomes" id="UP001165065"/>
    </source>
</evidence>
<protein>
    <submittedName>
        <fullName evidence="2">Uncharacterized protein</fullName>
    </submittedName>
</protein>
<dbReference type="Proteomes" id="UP001165065">
    <property type="component" value="Unassembled WGS sequence"/>
</dbReference>